<accession>A0AC34QTB9</accession>
<evidence type="ECO:0000313" key="2">
    <source>
        <dbReference type="WBParaSite" id="JU765_v2.g19302.t1"/>
    </source>
</evidence>
<name>A0AC34QTB9_9BILA</name>
<proteinExistence type="predicted"/>
<sequence>MGEQKAVEPKRYDKIEECVYHILPISMNLDSKNVVLFRNGQSPFSTFHKAQVKILTASYPCVECYYQACKIRALCGLTALQRLVNVKSGAEAKLIAREIIKEHKVGPLDVLEWKRTLGVKAVYFATAYKFLQNPHLRRELFKTGNKLIVHSYYYDEFYASGCDERILKSWLKDHHGKRLEIGYSLKVRDHIFPTIGNGQNIVGFINMLVRESLKKEYPDEWAECSPSYDPREDAVHKMLRDFGRIL</sequence>
<dbReference type="WBParaSite" id="JU765_v2.g19302.t1">
    <property type="protein sequence ID" value="JU765_v2.g19302.t1"/>
    <property type="gene ID" value="JU765_v2.g19302"/>
</dbReference>
<dbReference type="Proteomes" id="UP000887576">
    <property type="component" value="Unplaced"/>
</dbReference>
<reference evidence="2" key="1">
    <citation type="submission" date="2022-11" db="UniProtKB">
        <authorList>
            <consortium name="WormBaseParasite"/>
        </authorList>
    </citation>
    <scope>IDENTIFICATION</scope>
</reference>
<evidence type="ECO:0000313" key="1">
    <source>
        <dbReference type="Proteomes" id="UP000887576"/>
    </source>
</evidence>
<organism evidence="1 2">
    <name type="scientific">Panagrolaimus sp. JU765</name>
    <dbReference type="NCBI Taxonomy" id="591449"/>
    <lineage>
        <taxon>Eukaryota</taxon>
        <taxon>Metazoa</taxon>
        <taxon>Ecdysozoa</taxon>
        <taxon>Nematoda</taxon>
        <taxon>Chromadorea</taxon>
        <taxon>Rhabditida</taxon>
        <taxon>Tylenchina</taxon>
        <taxon>Panagrolaimomorpha</taxon>
        <taxon>Panagrolaimoidea</taxon>
        <taxon>Panagrolaimidae</taxon>
        <taxon>Panagrolaimus</taxon>
    </lineage>
</organism>
<protein>
    <submittedName>
        <fullName evidence="2">NADAR domain-containing protein</fullName>
    </submittedName>
</protein>